<protein>
    <submittedName>
        <fullName evidence="2">Aspartate/glutamate racemase family protein</fullName>
    </submittedName>
</protein>
<organism evidence="2 3">
    <name type="scientific">Seohaeicola nanhaiensis</name>
    <dbReference type="NCBI Taxonomy" id="1387282"/>
    <lineage>
        <taxon>Bacteria</taxon>
        <taxon>Pseudomonadati</taxon>
        <taxon>Pseudomonadota</taxon>
        <taxon>Alphaproteobacteria</taxon>
        <taxon>Rhodobacterales</taxon>
        <taxon>Roseobacteraceae</taxon>
        <taxon>Seohaeicola</taxon>
    </lineage>
</organism>
<dbReference type="PANTHER" id="PTHR28047:SF5">
    <property type="entry name" value="PROTEIN DCG1"/>
    <property type="match status" value="1"/>
</dbReference>
<evidence type="ECO:0000313" key="3">
    <source>
        <dbReference type="Proteomes" id="UP001595973"/>
    </source>
</evidence>
<keyword evidence="3" id="KW-1185">Reference proteome</keyword>
<proteinExistence type="inferred from homology"/>
<comment type="caution">
    <text evidence="2">The sequence shown here is derived from an EMBL/GenBank/DDBJ whole genome shotgun (WGS) entry which is preliminary data.</text>
</comment>
<dbReference type="PANTHER" id="PTHR28047">
    <property type="entry name" value="PROTEIN DCG1"/>
    <property type="match status" value="1"/>
</dbReference>
<accession>A0ABV9KFF7</accession>
<name>A0ABV9KFF7_9RHOB</name>
<dbReference type="InterPro" id="IPR053714">
    <property type="entry name" value="Iso_Racemase_Enz_sf"/>
</dbReference>
<dbReference type="Proteomes" id="UP001595973">
    <property type="component" value="Unassembled WGS sequence"/>
</dbReference>
<evidence type="ECO:0000256" key="1">
    <source>
        <dbReference type="ARBA" id="ARBA00038414"/>
    </source>
</evidence>
<dbReference type="InterPro" id="IPR052186">
    <property type="entry name" value="Hydantoin_racemase-like"/>
</dbReference>
<comment type="similarity">
    <text evidence="1">Belongs to the HyuE racemase family.</text>
</comment>
<dbReference type="RefSeq" id="WP_380717257.1">
    <property type="nucleotide sequence ID" value="NZ_JBHSGI010000005.1"/>
</dbReference>
<reference evidence="3" key="1">
    <citation type="journal article" date="2019" name="Int. J. Syst. Evol. Microbiol.">
        <title>The Global Catalogue of Microorganisms (GCM) 10K type strain sequencing project: providing services to taxonomists for standard genome sequencing and annotation.</title>
        <authorList>
            <consortium name="The Broad Institute Genomics Platform"/>
            <consortium name="The Broad Institute Genome Sequencing Center for Infectious Disease"/>
            <person name="Wu L."/>
            <person name="Ma J."/>
        </authorList>
    </citation>
    <scope>NUCLEOTIDE SEQUENCE [LARGE SCALE GENOMIC DNA]</scope>
    <source>
        <strain evidence="3">CGMCC 4.7283</strain>
    </source>
</reference>
<dbReference type="InterPro" id="IPR015942">
    <property type="entry name" value="Asp/Glu/hydantoin_racemase"/>
</dbReference>
<dbReference type="Gene3D" id="3.40.50.12500">
    <property type="match status" value="1"/>
</dbReference>
<dbReference type="Pfam" id="PF01177">
    <property type="entry name" value="Asp_Glu_race"/>
    <property type="match status" value="1"/>
</dbReference>
<evidence type="ECO:0000313" key="2">
    <source>
        <dbReference type="EMBL" id="MFC4668895.1"/>
    </source>
</evidence>
<sequence length="214" mass="21094">MRLVYINPNATVSMTEGIVAAARAACPGTEIHGVTNIDGPPAIEGPADGERAVPGVLALVEAARADAIVIACFDDTGLAAAQAAARCPVLGIGQSAYLMAVLLGRRFAVLTSVAAAVPVIERNIAAMGFAGQCAGVRASGLAVLDIDAGTEPVRARLAAGILEAQESGAQAVVLGCAGMAPLRGDLAARTGVALIDGVAASAHLSVAAAGYLTS</sequence>
<gene>
    <name evidence="2" type="ORF">ACFO5X_10040</name>
</gene>
<dbReference type="EMBL" id="JBHSGI010000005">
    <property type="protein sequence ID" value="MFC4668895.1"/>
    <property type="molecule type" value="Genomic_DNA"/>
</dbReference>